<dbReference type="InterPro" id="IPR029058">
    <property type="entry name" value="AB_hydrolase_fold"/>
</dbReference>
<protein>
    <submittedName>
        <fullName evidence="2">Alpha/beta hydrolase</fullName>
    </submittedName>
</protein>
<evidence type="ECO:0000259" key="1">
    <source>
        <dbReference type="Pfam" id="PF12697"/>
    </source>
</evidence>
<dbReference type="InterPro" id="IPR050228">
    <property type="entry name" value="Carboxylesterase_BioH"/>
</dbReference>
<dbReference type="InterPro" id="IPR000073">
    <property type="entry name" value="AB_hydrolase_1"/>
</dbReference>
<dbReference type="Gene3D" id="3.40.50.1820">
    <property type="entry name" value="alpha/beta hydrolase"/>
    <property type="match status" value="1"/>
</dbReference>
<keyword evidence="2" id="KW-0378">Hydrolase</keyword>
<proteinExistence type="predicted"/>
<name>A0AB39KPT9_9CAUL</name>
<dbReference type="PANTHER" id="PTHR43194">
    <property type="entry name" value="HYDROLASE ALPHA/BETA FOLD FAMILY"/>
    <property type="match status" value="1"/>
</dbReference>
<dbReference type="Pfam" id="PF12697">
    <property type="entry name" value="Abhydrolase_6"/>
    <property type="match status" value="1"/>
</dbReference>
<accession>A0AB39KPT9</accession>
<feature type="domain" description="AB hydrolase-1" evidence="1">
    <location>
        <begin position="63"/>
        <end position="295"/>
    </location>
</feature>
<dbReference type="SUPFAM" id="SSF53474">
    <property type="entry name" value="alpha/beta-Hydrolases"/>
    <property type="match status" value="1"/>
</dbReference>
<reference evidence="2" key="1">
    <citation type="submission" date="2024-06" db="EMBL/GenBank/DDBJ databases">
        <title>Caulobacter inopinatus, sp. nov.</title>
        <authorList>
            <person name="Donachie S.P."/>
        </authorList>
    </citation>
    <scope>NUCLEOTIDE SEQUENCE</scope>
    <source>
        <strain evidence="2">73W</strain>
    </source>
</reference>
<gene>
    <name evidence="2" type="ORF">ABOZ73_12960</name>
</gene>
<sequence length="312" mass="34123">MADDAPLPPEIGTPLAAFAGDKPAAPEWFDAAVAREPERSTIEVDGAPIELLTWGEVGKPGLMFLHGNGAHADWWSFIAPFFADDWRVAAISWSGMGGSGWREKYDGDQFVREAFAAAEAAGLYADGGKPVFVGHSFGSYPTMLAAAKGGDRLRAAVSVDSPIRPPSREWKGPPSRNGPNRIYATLNDALARFRLAPPQPCENLYIVDFIARRSVREVEGGLTWKFDPNLWRHFSFNERPGRPRCPTAFMWGQNSALIDAEVLAYMHTLVPPGTPMIELPQAHHHVMLDQPLAFVGALRGLLAGWPRKAAQT</sequence>
<dbReference type="PANTHER" id="PTHR43194:SF5">
    <property type="entry name" value="PIMELOYL-[ACYL-CARRIER PROTEIN] METHYL ESTER ESTERASE"/>
    <property type="match status" value="1"/>
</dbReference>
<dbReference type="RefSeq" id="WP_369058549.1">
    <property type="nucleotide sequence ID" value="NZ_CP158375.1"/>
</dbReference>
<dbReference type="GO" id="GO:0016787">
    <property type="term" value="F:hydrolase activity"/>
    <property type="evidence" value="ECO:0007669"/>
    <property type="project" value="UniProtKB-KW"/>
</dbReference>
<evidence type="ECO:0000313" key="2">
    <source>
        <dbReference type="EMBL" id="XDO95705.1"/>
    </source>
</evidence>
<dbReference type="EMBL" id="CP158375">
    <property type="protein sequence ID" value="XDO95705.1"/>
    <property type="molecule type" value="Genomic_DNA"/>
</dbReference>
<dbReference type="AlphaFoldDB" id="A0AB39KPT9"/>
<organism evidence="2">
    <name type="scientific">Caulobacter sp. 73W</name>
    <dbReference type="NCBI Taxonomy" id="3161137"/>
    <lineage>
        <taxon>Bacteria</taxon>
        <taxon>Pseudomonadati</taxon>
        <taxon>Pseudomonadota</taxon>
        <taxon>Alphaproteobacteria</taxon>
        <taxon>Caulobacterales</taxon>
        <taxon>Caulobacteraceae</taxon>
        <taxon>Caulobacter</taxon>
    </lineage>
</organism>